<name>A0A0C2WDU8_AMAMK</name>
<dbReference type="OrthoDB" id="3182995at2759"/>
<dbReference type="SUPFAM" id="SSF56112">
    <property type="entry name" value="Protein kinase-like (PK-like)"/>
    <property type="match status" value="1"/>
</dbReference>
<dbReference type="Proteomes" id="UP000054549">
    <property type="component" value="Unassembled WGS sequence"/>
</dbReference>
<dbReference type="EMBL" id="KN818867">
    <property type="protein sequence ID" value="KIL54238.1"/>
    <property type="molecule type" value="Genomic_DNA"/>
</dbReference>
<dbReference type="InterPro" id="IPR011009">
    <property type="entry name" value="Kinase-like_dom_sf"/>
</dbReference>
<keyword evidence="2" id="KW-1185">Reference proteome</keyword>
<dbReference type="PANTHER" id="PTHR37171">
    <property type="entry name" value="SERINE/THREONINE-PROTEIN KINASE YRZF-RELATED"/>
    <property type="match status" value="1"/>
</dbReference>
<accession>A0A0C2WDU8</accession>
<dbReference type="AlphaFoldDB" id="A0A0C2WDU8"/>
<evidence type="ECO:0000313" key="2">
    <source>
        <dbReference type="Proteomes" id="UP000054549"/>
    </source>
</evidence>
<gene>
    <name evidence="1" type="ORF">M378DRAFT_19103</name>
</gene>
<protein>
    <submittedName>
        <fullName evidence="1">Uncharacterized protein</fullName>
    </submittedName>
</protein>
<dbReference type="HOGENOM" id="CLU_047433_0_0_1"/>
<sequence>MKTTLPTLSYKPTGFLWSEESHSSACIKERAYPRTDLGLFLPWGTFETEINDAIVTRMSAMGISSDTEYDIGSLPKEQKLVENEEGVRHQAIVQLHDLVEEVLGILGIKGRFSMPGSGNNQIVGEPDFSWLRAPTRHPKVVVEYKTKWAAPLEDLSAYFRRKAHKNVLERQSIDAVFQLYGYMTFNETKYGILNNMDYAWFFQRVGTAESEGKTLQYYGPIKFDVDSVHSPSMLKAFVGTILLAETASTWFHSSPTSAKIPPGQYLDTSRTAKPSHNHDAAIAQAHSYRSVVVAGSYQVLPLDPRLCHFNRTSVRHAPRRGCTLKAALVRGTFAGGNLDVFCKIVDLFQRRDSIDALNMEVRNYATLQNLQGIVIPRVYGYYDVWGLLRLLALEDVGTAIPEDGSISPQTRTLMKSALARIHSAGYVHGDIARRNFCKKANVVFLVDLETVAVGSPVEMEAELAQIDEL</sequence>
<organism evidence="1 2">
    <name type="scientific">Amanita muscaria (strain Koide BX008)</name>
    <dbReference type="NCBI Taxonomy" id="946122"/>
    <lineage>
        <taxon>Eukaryota</taxon>
        <taxon>Fungi</taxon>
        <taxon>Dikarya</taxon>
        <taxon>Basidiomycota</taxon>
        <taxon>Agaricomycotina</taxon>
        <taxon>Agaricomycetes</taxon>
        <taxon>Agaricomycetidae</taxon>
        <taxon>Agaricales</taxon>
        <taxon>Pluteineae</taxon>
        <taxon>Amanitaceae</taxon>
        <taxon>Amanita</taxon>
    </lineage>
</organism>
<evidence type="ECO:0000313" key="1">
    <source>
        <dbReference type="EMBL" id="KIL54238.1"/>
    </source>
</evidence>
<proteinExistence type="predicted"/>
<dbReference type="InterPro" id="IPR052396">
    <property type="entry name" value="Meiotic_Drive_Suppr_Kinase"/>
</dbReference>
<dbReference type="InParanoid" id="A0A0C2WDU8"/>
<dbReference type="PANTHER" id="PTHR37171:SF1">
    <property type="entry name" value="SERINE_THREONINE-PROTEIN KINASE YRZF-RELATED"/>
    <property type="match status" value="1"/>
</dbReference>
<reference evidence="1 2" key="1">
    <citation type="submission" date="2014-04" db="EMBL/GenBank/DDBJ databases">
        <title>Evolutionary Origins and Diversification of the Mycorrhizal Mutualists.</title>
        <authorList>
            <consortium name="DOE Joint Genome Institute"/>
            <consortium name="Mycorrhizal Genomics Consortium"/>
            <person name="Kohler A."/>
            <person name="Kuo A."/>
            <person name="Nagy L.G."/>
            <person name="Floudas D."/>
            <person name="Copeland A."/>
            <person name="Barry K.W."/>
            <person name="Cichocki N."/>
            <person name="Veneault-Fourrey C."/>
            <person name="LaButti K."/>
            <person name="Lindquist E.A."/>
            <person name="Lipzen A."/>
            <person name="Lundell T."/>
            <person name="Morin E."/>
            <person name="Murat C."/>
            <person name="Riley R."/>
            <person name="Ohm R."/>
            <person name="Sun H."/>
            <person name="Tunlid A."/>
            <person name="Henrissat B."/>
            <person name="Grigoriev I.V."/>
            <person name="Hibbett D.S."/>
            <person name="Martin F."/>
        </authorList>
    </citation>
    <scope>NUCLEOTIDE SEQUENCE [LARGE SCALE GENOMIC DNA]</scope>
    <source>
        <strain evidence="1 2">Koide BX008</strain>
    </source>
</reference>
<dbReference type="STRING" id="946122.A0A0C2WDU8"/>